<feature type="compositionally biased region" description="Basic and acidic residues" evidence="1">
    <location>
        <begin position="49"/>
        <end position="66"/>
    </location>
</feature>
<feature type="transmembrane region" description="Helical" evidence="2">
    <location>
        <begin position="20"/>
        <end position="40"/>
    </location>
</feature>
<organism evidence="3 4">
    <name type="scientific">Tribolium castaneum</name>
    <name type="common">Red flour beetle</name>
    <dbReference type="NCBI Taxonomy" id="7070"/>
    <lineage>
        <taxon>Eukaryota</taxon>
        <taxon>Metazoa</taxon>
        <taxon>Ecdysozoa</taxon>
        <taxon>Arthropoda</taxon>
        <taxon>Hexapoda</taxon>
        <taxon>Insecta</taxon>
        <taxon>Pterygota</taxon>
        <taxon>Neoptera</taxon>
        <taxon>Endopterygota</taxon>
        <taxon>Coleoptera</taxon>
        <taxon>Polyphaga</taxon>
        <taxon>Cucujiformia</taxon>
        <taxon>Tenebrionidae</taxon>
        <taxon>Tenebrionidae incertae sedis</taxon>
        <taxon>Tribolium</taxon>
    </lineage>
</organism>
<sequence length="79" mass="9079">MRTQKVSVDVWKMVFSSCSYLGLACAAWVLIKLVCACFWLPKYLQNEDLKEKEEQDKEAKPGKEALEAEPLLVQDKKND</sequence>
<reference evidence="3 4" key="2">
    <citation type="journal article" date="2010" name="Nucleic Acids Res.">
        <title>BeetleBase in 2010: revisions to provide comprehensive genomic information for Tribolium castaneum.</title>
        <authorList>
            <person name="Kim H.S."/>
            <person name="Murphy T."/>
            <person name="Xia J."/>
            <person name="Caragea D."/>
            <person name="Park Y."/>
            <person name="Beeman R.W."/>
            <person name="Lorenzen M.D."/>
            <person name="Butcher S."/>
            <person name="Manak J.R."/>
            <person name="Brown S.J."/>
        </authorList>
    </citation>
    <scope>GENOME REANNOTATION</scope>
    <source>
        <strain evidence="3 4">Georgia GA2</strain>
    </source>
</reference>
<gene>
    <name evidence="3" type="primary">AUGUSTUS-3.0.2_00604</name>
    <name evidence="3" type="ORF">TcasGA2_TC000604</name>
</gene>
<dbReference type="EMBL" id="KQ971312">
    <property type="protein sequence ID" value="KYB29185.1"/>
    <property type="molecule type" value="Genomic_DNA"/>
</dbReference>
<proteinExistence type="predicted"/>
<protein>
    <submittedName>
        <fullName evidence="3">Uncharacterized protein</fullName>
    </submittedName>
</protein>
<accession>A0A139WN01</accession>
<keyword evidence="2" id="KW-0472">Membrane</keyword>
<dbReference type="PROSITE" id="PS51257">
    <property type="entry name" value="PROKAR_LIPOPROTEIN"/>
    <property type="match status" value="1"/>
</dbReference>
<dbReference type="InParanoid" id="A0A139WN01"/>
<evidence type="ECO:0000256" key="1">
    <source>
        <dbReference type="SAM" id="MobiDB-lite"/>
    </source>
</evidence>
<evidence type="ECO:0000313" key="3">
    <source>
        <dbReference type="EMBL" id="KYB29185.1"/>
    </source>
</evidence>
<reference evidence="3 4" key="1">
    <citation type="journal article" date="2008" name="Nature">
        <title>The genome of the model beetle and pest Tribolium castaneum.</title>
        <authorList>
            <consortium name="Tribolium Genome Sequencing Consortium"/>
            <person name="Richards S."/>
            <person name="Gibbs R.A."/>
            <person name="Weinstock G.M."/>
            <person name="Brown S.J."/>
            <person name="Denell R."/>
            <person name="Beeman R.W."/>
            <person name="Gibbs R."/>
            <person name="Beeman R.W."/>
            <person name="Brown S.J."/>
            <person name="Bucher G."/>
            <person name="Friedrich M."/>
            <person name="Grimmelikhuijzen C.J."/>
            <person name="Klingler M."/>
            <person name="Lorenzen M."/>
            <person name="Richards S."/>
            <person name="Roth S."/>
            <person name="Schroder R."/>
            <person name="Tautz D."/>
            <person name="Zdobnov E.M."/>
            <person name="Muzny D."/>
            <person name="Gibbs R.A."/>
            <person name="Weinstock G.M."/>
            <person name="Attaway T."/>
            <person name="Bell S."/>
            <person name="Buhay C.J."/>
            <person name="Chandrabose M.N."/>
            <person name="Chavez D."/>
            <person name="Clerk-Blankenburg K.P."/>
            <person name="Cree A."/>
            <person name="Dao M."/>
            <person name="Davis C."/>
            <person name="Chacko J."/>
            <person name="Dinh H."/>
            <person name="Dugan-Rocha S."/>
            <person name="Fowler G."/>
            <person name="Garner T.T."/>
            <person name="Garnes J."/>
            <person name="Gnirke A."/>
            <person name="Hawes A."/>
            <person name="Hernandez J."/>
            <person name="Hines S."/>
            <person name="Holder M."/>
            <person name="Hume J."/>
            <person name="Jhangiani S.N."/>
            <person name="Joshi V."/>
            <person name="Khan Z.M."/>
            <person name="Jackson L."/>
            <person name="Kovar C."/>
            <person name="Kowis A."/>
            <person name="Lee S."/>
            <person name="Lewis L.R."/>
            <person name="Margolis J."/>
            <person name="Morgan M."/>
            <person name="Nazareth L.V."/>
            <person name="Nguyen N."/>
            <person name="Okwuonu G."/>
            <person name="Parker D."/>
            <person name="Richards S."/>
            <person name="Ruiz S.J."/>
            <person name="Santibanez J."/>
            <person name="Savard J."/>
            <person name="Scherer S.E."/>
            <person name="Schneider B."/>
            <person name="Sodergren E."/>
            <person name="Tautz D."/>
            <person name="Vattahil S."/>
            <person name="Villasana D."/>
            <person name="White C.S."/>
            <person name="Wright R."/>
            <person name="Park Y."/>
            <person name="Beeman R.W."/>
            <person name="Lord J."/>
            <person name="Oppert B."/>
            <person name="Lorenzen M."/>
            <person name="Brown S."/>
            <person name="Wang L."/>
            <person name="Savard J."/>
            <person name="Tautz D."/>
            <person name="Richards S."/>
            <person name="Weinstock G."/>
            <person name="Gibbs R.A."/>
            <person name="Liu Y."/>
            <person name="Worley K."/>
            <person name="Weinstock G."/>
            <person name="Elsik C.G."/>
            <person name="Reese J.T."/>
            <person name="Elhaik E."/>
            <person name="Landan G."/>
            <person name="Graur D."/>
            <person name="Arensburger P."/>
            <person name="Atkinson P."/>
            <person name="Beeman R.W."/>
            <person name="Beidler J."/>
            <person name="Brown S.J."/>
            <person name="Demuth J.P."/>
            <person name="Drury D.W."/>
            <person name="Du Y.Z."/>
            <person name="Fujiwara H."/>
            <person name="Lorenzen M."/>
            <person name="Maselli V."/>
            <person name="Osanai M."/>
            <person name="Park Y."/>
            <person name="Robertson H.M."/>
            <person name="Tu Z."/>
            <person name="Wang J.J."/>
            <person name="Wang S."/>
            <person name="Richards S."/>
            <person name="Song H."/>
            <person name="Zhang L."/>
            <person name="Sodergren E."/>
            <person name="Werner D."/>
            <person name="Stanke M."/>
            <person name="Morgenstern B."/>
            <person name="Solovyev V."/>
            <person name="Kosarev P."/>
            <person name="Brown G."/>
            <person name="Chen H.C."/>
            <person name="Ermolaeva O."/>
            <person name="Hlavina W."/>
            <person name="Kapustin Y."/>
            <person name="Kiryutin B."/>
            <person name="Kitts P."/>
            <person name="Maglott D."/>
            <person name="Pruitt K."/>
            <person name="Sapojnikov V."/>
            <person name="Souvorov A."/>
            <person name="Mackey A.J."/>
            <person name="Waterhouse R.M."/>
            <person name="Wyder S."/>
            <person name="Zdobnov E.M."/>
            <person name="Zdobnov E.M."/>
            <person name="Wyder S."/>
            <person name="Kriventseva E.V."/>
            <person name="Kadowaki T."/>
            <person name="Bork P."/>
            <person name="Aranda M."/>
            <person name="Bao R."/>
            <person name="Beermann A."/>
            <person name="Berns N."/>
            <person name="Bolognesi R."/>
            <person name="Bonneton F."/>
            <person name="Bopp D."/>
            <person name="Brown S.J."/>
            <person name="Bucher G."/>
            <person name="Butts T."/>
            <person name="Chaumot A."/>
            <person name="Denell R.E."/>
            <person name="Ferrier D.E."/>
            <person name="Friedrich M."/>
            <person name="Gordon C.M."/>
            <person name="Jindra M."/>
            <person name="Klingler M."/>
            <person name="Lan Q."/>
            <person name="Lattorff H.M."/>
            <person name="Laudet V."/>
            <person name="von Levetsow C."/>
            <person name="Liu Z."/>
            <person name="Lutz R."/>
            <person name="Lynch J.A."/>
            <person name="da Fonseca R.N."/>
            <person name="Posnien N."/>
            <person name="Reuter R."/>
            <person name="Roth S."/>
            <person name="Savard J."/>
            <person name="Schinko J.B."/>
            <person name="Schmitt C."/>
            <person name="Schoppmeier M."/>
            <person name="Schroder R."/>
            <person name="Shippy T.D."/>
            <person name="Simonnet F."/>
            <person name="Marques-Souza H."/>
            <person name="Tautz D."/>
            <person name="Tomoyasu Y."/>
            <person name="Trauner J."/>
            <person name="Van der Zee M."/>
            <person name="Vervoort M."/>
            <person name="Wittkopp N."/>
            <person name="Wimmer E.A."/>
            <person name="Yang X."/>
            <person name="Jones A.K."/>
            <person name="Sattelle D.B."/>
            <person name="Ebert P.R."/>
            <person name="Nelson D."/>
            <person name="Scott J.G."/>
            <person name="Beeman R.W."/>
            <person name="Muthukrishnan S."/>
            <person name="Kramer K.J."/>
            <person name="Arakane Y."/>
            <person name="Beeman R.W."/>
            <person name="Zhu Q."/>
            <person name="Hogenkamp D."/>
            <person name="Dixit R."/>
            <person name="Oppert B."/>
            <person name="Jiang H."/>
            <person name="Zou Z."/>
            <person name="Marshall J."/>
            <person name="Elpidina E."/>
            <person name="Vinokurov K."/>
            <person name="Oppert C."/>
            <person name="Zou Z."/>
            <person name="Evans J."/>
            <person name="Lu Z."/>
            <person name="Zhao P."/>
            <person name="Sumathipala N."/>
            <person name="Altincicek B."/>
            <person name="Vilcinskas A."/>
            <person name="Williams M."/>
            <person name="Hultmark D."/>
            <person name="Hetru C."/>
            <person name="Jiang H."/>
            <person name="Grimmelikhuijzen C.J."/>
            <person name="Hauser F."/>
            <person name="Cazzamali G."/>
            <person name="Williamson M."/>
            <person name="Park Y."/>
            <person name="Li B."/>
            <person name="Tanaka Y."/>
            <person name="Predel R."/>
            <person name="Neupert S."/>
            <person name="Schachtner J."/>
            <person name="Verleyen P."/>
            <person name="Raible F."/>
            <person name="Bork P."/>
            <person name="Friedrich M."/>
            <person name="Walden K.K."/>
            <person name="Robertson H.M."/>
            <person name="Angeli S."/>
            <person name="Foret S."/>
            <person name="Bucher G."/>
            <person name="Schuetz S."/>
            <person name="Maleszka R."/>
            <person name="Wimmer E.A."/>
            <person name="Beeman R.W."/>
            <person name="Lorenzen M."/>
            <person name="Tomoyasu Y."/>
            <person name="Miller S.C."/>
            <person name="Grossmann D."/>
            <person name="Bucher G."/>
        </authorList>
    </citation>
    <scope>NUCLEOTIDE SEQUENCE [LARGE SCALE GENOMIC DNA]</scope>
    <source>
        <strain evidence="3 4">Georgia GA2</strain>
    </source>
</reference>
<evidence type="ECO:0000256" key="2">
    <source>
        <dbReference type="SAM" id="Phobius"/>
    </source>
</evidence>
<feature type="region of interest" description="Disordered" evidence="1">
    <location>
        <begin position="49"/>
        <end position="79"/>
    </location>
</feature>
<name>A0A139WN01_TRICA</name>
<dbReference type="AlphaFoldDB" id="A0A139WN01"/>
<dbReference type="Proteomes" id="UP000007266">
    <property type="component" value="Linkage group 2"/>
</dbReference>
<keyword evidence="4" id="KW-1185">Reference proteome</keyword>
<evidence type="ECO:0000313" key="4">
    <source>
        <dbReference type="Proteomes" id="UP000007266"/>
    </source>
</evidence>
<keyword evidence="2" id="KW-1133">Transmembrane helix</keyword>
<keyword evidence="2" id="KW-0812">Transmembrane</keyword>